<dbReference type="InterPro" id="IPR014043">
    <property type="entry name" value="Acyl_transferase_dom"/>
</dbReference>
<evidence type="ECO:0000256" key="6">
    <source>
        <dbReference type="PIRNR" id="PIRNR000446"/>
    </source>
</evidence>
<organism evidence="8 9">
    <name type="scientific">Commensalibacter nepenthis</name>
    <dbReference type="NCBI Taxonomy" id="3043872"/>
    <lineage>
        <taxon>Bacteria</taxon>
        <taxon>Pseudomonadati</taxon>
        <taxon>Pseudomonadota</taxon>
        <taxon>Alphaproteobacteria</taxon>
        <taxon>Acetobacterales</taxon>
        <taxon>Acetobacteraceae</taxon>
    </lineage>
</organism>
<dbReference type="EC" id="2.3.1.39" evidence="1 6"/>
<evidence type="ECO:0000256" key="1">
    <source>
        <dbReference type="ARBA" id="ARBA00013258"/>
    </source>
</evidence>
<dbReference type="InterPro" id="IPR001227">
    <property type="entry name" value="Ac_transferase_dom_sf"/>
</dbReference>
<dbReference type="Gene3D" id="3.30.70.250">
    <property type="entry name" value="Malonyl-CoA ACP transacylase, ACP-binding"/>
    <property type="match status" value="1"/>
</dbReference>
<evidence type="ECO:0000256" key="3">
    <source>
        <dbReference type="ARBA" id="ARBA00022679"/>
    </source>
</evidence>
<dbReference type="EMBL" id="JASBAN010000001">
    <property type="protein sequence ID" value="MDI2112969.1"/>
    <property type="molecule type" value="Genomic_DNA"/>
</dbReference>
<dbReference type="PIRSF" id="PIRSF000446">
    <property type="entry name" value="Mct"/>
    <property type="match status" value="1"/>
</dbReference>
<evidence type="ECO:0000256" key="5">
    <source>
        <dbReference type="ARBA" id="ARBA00048462"/>
    </source>
</evidence>
<dbReference type="PANTHER" id="PTHR42681">
    <property type="entry name" value="MALONYL-COA-ACYL CARRIER PROTEIN TRANSACYLASE, MITOCHONDRIAL"/>
    <property type="match status" value="1"/>
</dbReference>
<dbReference type="InterPro" id="IPR016036">
    <property type="entry name" value="Malonyl_transacylase_ACP-bd"/>
</dbReference>
<dbReference type="InterPro" id="IPR050858">
    <property type="entry name" value="Mal-CoA-ACP_Trans/PKS_FabD"/>
</dbReference>
<dbReference type="Pfam" id="PF00698">
    <property type="entry name" value="Acyl_transf_1"/>
    <property type="match status" value="1"/>
</dbReference>
<gene>
    <name evidence="8" type="primary">fabD</name>
    <name evidence="8" type="ORF">QJV33_06660</name>
</gene>
<evidence type="ECO:0000259" key="7">
    <source>
        <dbReference type="SMART" id="SM00827"/>
    </source>
</evidence>
<protein>
    <recommendedName>
        <fullName evidence="2 6">Malonyl CoA-acyl carrier protein transacylase</fullName>
        <ecNumber evidence="1 6">2.3.1.39</ecNumber>
    </recommendedName>
</protein>
<comment type="caution">
    <text evidence="8">The sequence shown here is derived from an EMBL/GenBank/DDBJ whole genome shotgun (WGS) entry which is preliminary data.</text>
</comment>
<dbReference type="GO" id="GO:0004314">
    <property type="term" value="F:[acyl-carrier-protein] S-malonyltransferase activity"/>
    <property type="evidence" value="ECO:0007669"/>
    <property type="project" value="UniProtKB-EC"/>
</dbReference>
<dbReference type="SMART" id="SM00827">
    <property type="entry name" value="PKS_AT"/>
    <property type="match status" value="1"/>
</dbReference>
<evidence type="ECO:0000256" key="2">
    <source>
        <dbReference type="ARBA" id="ARBA00018953"/>
    </source>
</evidence>
<dbReference type="Gene3D" id="3.40.366.10">
    <property type="entry name" value="Malonyl-Coenzyme A Acyl Carrier Protein, domain 2"/>
    <property type="match status" value="1"/>
</dbReference>
<comment type="catalytic activity">
    <reaction evidence="5 6">
        <text>holo-[ACP] + malonyl-CoA = malonyl-[ACP] + CoA</text>
        <dbReference type="Rhea" id="RHEA:41792"/>
        <dbReference type="Rhea" id="RHEA-COMP:9623"/>
        <dbReference type="Rhea" id="RHEA-COMP:9685"/>
        <dbReference type="ChEBI" id="CHEBI:57287"/>
        <dbReference type="ChEBI" id="CHEBI:57384"/>
        <dbReference type="ChEBI" id="CHEBI:64479"/>
        <dbReference type="ChEBI" id="CHEBI:78449"/>
        <dbReference type="EC" id="2.3.1.39"/>
    </reaction>
</comment>
<keyword evidence="3 6" id="KW-0808">Transferase</keyword>
<dbReference type="SUPFAM" id="SSF52151">
    <property type="entry name" value="FabD/lysophospholipase-like"/>
    <property type="match status" value="1"/>
</dbReference>
<dbReference type="InterPro" id="IPR024925">
    <property type="entry name" value="Malonyl_CoA-ACP_transAc"/>
</dbReference>
<dbReference type="InterPro" id="IPR016035">
    <property type="entry name" value="Acyl_Trfase/lysoPLipase"/>
</dbReference>
<name>A0ABT6Q7W3_9PROT</name>
<evidence type="ECO:0000313" key="8">
    <source>
        <dbReference type="EMBL" id="MDI2112969.1"/>
    </source>
</evidence>
<proteinExistence type="inferred from homology"/>
<evidence type="ECO:0000313" key="9">
    <source>
        <dbReference type="Proteomes" id="UP001431775"/>
    </source>
</evidence>
<dbReference type="Proteomes" id="UP001431775">
    <property type="component" value="Unassembled WGS sequence"/>
</dbReference>
<keyword evidence="4 6" id="KW-0012">Acyltransferase</keyword>
<feature type="domain" description="Malonyl-CoA:ACP transacylase (MAT)" evidence="7">
    <location>
        <begin position="7"/>
        <end position="307"/>
    </location>
</feature>
<keyword evidence="9" id="KW-1185">Reference proteome</keyword>
<dbReference type="InterPro" id="IPR004410">
    <property type="entry name" value="Malonyl_CoA-ACP_transAc_FabD"/>
</dbReference>
<dbReference type="NCBIfam" id="TIGR00128">
    <property type="entry name" value="fabD"/>
    <property type="match status" value="1"/>
</dbReference>
<accession>A0ABT6Q7W3</accession>
<dbReference type="RefSeq" id="WP_281462592.1">
    <property type="nucleotide sequence ID" value="NZ_JASBAN010000001.1"/>
</dbReference>
<dbReference type="PANTHER" id="PTHR42681:SF1">
    <property type="entry name" value="MALONYL-COA-ACYL CARRIER PROTEIN TRANSACYLASE, MITOCHONDRIAL"/>
    <property type="match status" value="1"/>
</dbReference>
<comment type="similarity">
    <text evidence="6">Belongs to the fabD family.</text>
</comment>
<sequence length="322" mass="34792">MAVSAFLFPGQGSQYVGMGKELAKAFPVAREVFEELDETLKQPLSKIMMEGPEDELTLTQNTQPALMAHSMAVIRVLEKEAGLNLAQNIAFAAGHSLGEYSALCMAGVFDFATTAALLRVRGDAMQNALPKGMGGMAALLGTDMVQAQMICQHISQPDSLVAVANDNGNGQVVISGHMDAIDRAVLFAGEQGIRRVVKLSVSAPFHSPLMASAAIRMQEELANSRLKPFNCSVLANVTAQPYTSLPEIQELLVKQVTAPVRWAETMQFMIDKEVEVFFEIGSGKVLSNLMRRTAKDCQVYSVGEPADIDQFVTIFSNSKSES</sequence>
<evidence type="ECO:0000256" key="4">
    <source>
        <dbReference type="ARBA" id="ARBA00023315"/>
    </source>
</evidence>
<dbReference type="SUPFAM" id="SSF55048">
    <property type="entry name" value="Probable ACP-binding domain of malonyl-CoA ACP transacylase"/>
    <property type="match status" value="1"/>
</dbReference>
<reference evidence="8" key="1">
    <citation type="submission" date="2023-05" db="EMBL/GenBank/DDBJ databases">
        <title>Whole genome sequence of Commensalibacter sp.</title>
        <authorList>
            <person name="Charoenyingcharoen P."/>
            <person name="Yukphan P."/>
        </authorList>
    </citation>
    <scope>NUCLEOTIDE SEQUENCE</scope>
    <source>
        <strain evidence="8">TBRC 10068</strain>
    </source>
</reference>